<evidence type="ECO:0000313" key="2">
    <source>
        <dbReference type="Proteomes" id="UP001604277"/>
    </source>
</evidence>
<protein>
    <submittedName>
        <fullName evidence="1">DNA-directed RNA polymerase 1B</fullName>
    </submittedName>
</protein>
<keyword evidence="1" id="KW-0804">Transcription</keyword>
<dbReference type="AlphaFoldDB" id="A0ABD1RN06"/>
<gene>
    <name evidence="1" type="ORF">Fot_43078</name>
</gene>
<reference evidence="2" key="1">
    <citation type="submission" date="2024-07" db="EMBL/GenBank/DDBJ databases">
        <title>Two chromosome-level genome assemblies of Korean endemic species Abeliophyllum distichum and Forsythia ovata (Oleaceae).</title>
        <authorList>
            <person name="Jang H."/>
        </authorList>
    </citation>
    <scope>NUCLEOTIDE SEQUENCE [LARGE SCALE GENOMIC DNA]</scope>
</reference>
<comment type="caution">
    <text evidence="1">The sequence shown here is derived from an EMBL/GenBank/DDBJ whole genome shotgun (WGS) entry which is preliminary data.</text>
</comment>
<proteinExistence type="predicted"/>
<dbReference type="GO" id="GO:0000428">
    <property type="term" value="C:DNA-directed RNA polymerase complex"/>
    <property type="evidence" value="ECO:0007669"/>
    <property type="project" value="UniProtKB-KW"/>
</dbReference>
<keyword evidence="1" id="KW-0240">DNA-directed RNA polymerase</keyword>
<accession>A0ABD1RN06</accession>
<organism evidence="1 2">
    <name type="scientific">Forsythia ovata</name>
    <dbReference type="NCBI Taxonomy" id="205694"/>
    <lineage>
        <taxon>Eukaryota</taxon>
        <taxon>Viridiplantae</taxon>
        <taxon>Streptophyta</taxon>
        <taxon>Embryophyta</taxon>
        <taxon>Tracheophyta</taxon>
        <taxon>Spermatophyta</taxon>
        <taxon>Magnoliopsida</taxon>
        <taxon>eudicotyledons</taxon>
        <taxon>Gunneridae</taxon>
        <taxon>Pentapetalae</taxon>
        <taxon>asterids</taxon>
        <taxon>lamiids</taxon>
        <taxon>Lamiales</taxon>
        <taxon>Oleaceae</taxon>
        <taxon>Forsythieae</taxon>
        <taxon>Forsythia</taxon>
    </lineage>
</organism>
<sequence>MIGKNKRICHSCRRLGHYLLECPRKQRCPVCIEGFVKWMEVEKKTVNIGKLFFYCNSDYRFFKWSNVAPKKKIVMYEGESSCICSAKFVPKDDVEDISRMFKSLARIFEEKKVEISLNLTIHKGKTNAEENGKEKGH</sequence>
<dbReference type="EMBL" id="JBFOLJ010000012">
    <property type="protein sequence ID" value="KAL2489786.1"/>
    <property type="molecule type" value="Genomic_DNA"/>
</dbReference>
<dbReference type="Proteomes" id="UP001604277">
    <property type="component" value="Unassembled WGS sequence"/>
</dbReference>
<evidence type="ECO:0000313" key="1">
    <source>
        <dbReference type="EMBL" id="KAL2489786.1"/>
    </source>
</evidence>
<keyword evidence="2" id="KW-1185">Reference proteome</keyword>
<name>A0ABD1RN06_9LAMI</name>